<evidence type="ECO:0000313" key="3">
    <source>
        <dbReference type="RefSeq" id="XP_006811799.1"/>
    </source>
</evidence>
<name>A0ABM0LVK8_SACKO</name>
<reference evidence="3" key="1">
    <citation type="submission" date="2025-08" db="UniProtKB">
        <authorList>
            <consortium name="RefSeq"/>
        </authorList>
    </citation>
    <scope>IDENTIFICATION</scope>
    <source>
        <tissue evidence="3">Testes</tissue>
    </source>
</reference>
<organism evidence="2 3">
    <name type="scientific">Saccoglossus kowalevskii</name>
    <name type="common">Acorn worm</name>
    <dbReference type="NCBI Taxonomy" id="10224"/>
    <lineage>
        <taxon>Eukaryota</taxon>
        <taxon>Metazoa</taxon>
        <taxon>Hemichordata</taxon>
        <taxon>Enteropneusta</taxon>
        <taxon>Harrimaniidae</taxon>
        <taxon>Saccoglossus</taxon>
    </lineage>
</organism>
<evidence type="ECO:0000256" key="1">
    <source>
        <dbReference type="SAM" id="MobiDB-lite"/>
    </source>
</evidence>
<dbReference type="RefSeq" id="XP_006811799.1">
    <property type="nucleotide sequence ID" value="XM_006811736.1"/>
</dbReference>
<dbReference type="Pfam" id="PF03999">
    <property type="entry name" value="MAP65_ASE1"/>
    <property type="match status" value="1"/>
</dbReference>
<sequence>MSDRKIGSVKMFVEKELGARISQWEQEKCKNFLVDGCPFMDYVQAQWAAHETEKKVAKDQRVKARAKEMEQEMKWGSKPTTPVKRRFIGTTTPTKTPKRRKALNGSAAPSPAVGRIGTKNSSVCPSPAISGRPPRSMKTKTPARPKIATPVKRTRRALADHNQDTESASPFSTTTLSGASSTTASNISTMSLASTTCMSYTDFSHGLNVEGRKNYRSSALPSPTNGRV</sequence>
<evidence type="ECO:0000313" key="2">
    <source>
        <dbReference type="Proteomes" id="UP000694865"/>
    </source>
</evidence>
<keyword evidence="2" id="KW-1185">Reference proteome</keyword>
<dbReference type="GeneID" id="102810183"/>
<gene>
    <name evidence="3" type="primary">LOC102810183</name>
</gene>
<dbReference type="Proteomes" id="UP000694865">
    <property type="component" value="Unplaced"/>
</dbReference>
<feature type="compositionally biased region" description="Basic and acidic residues" evidence="1">
    <location>
        <begin position="58"/>
        <end position="75"/>
    </location>
</feature>
<feature type="region of interest" description="Disordered" evidence="1">
    <location>
        <begin position="58"/>
        <end position="184"/>
    </location>
</feature>
<accession>A0ABM0LVK8</accession>
<feature type="compositionally biased region" description="Low complexity" evidence="1">
    <location>
        <begin position="172"/>
        <end position="184"/>
    </location>
</feature>
<protein>
    <submittedName>
        <fullName evidence="3">Protein regulator of cytokinesis 1-like</fullName>
    </submittedName>
</protein>
<proteinExistence type="predicted"/>
<dbReference type="Gene3D" id="1.20.58.1520">
    <property type="match status" value="1"/>
</dbReference>